<name>A0ABP7GYK1_9FLAO</name>
<sequence>MKKAYIKYLLLIVTFLGIGAQLQANTSLKNISHFQENSSLQQKHISSHSSKGSIEFEKIIAEEIENEEVKNYKDTANKETLSYTSSYSFFLCVLIFSEFLNKRKNQTTYYNRIINRNLCKKYIQFEVFRI</sequence>
<gene>
    <name evidence="1" type="ORF">GCM10022271_02840</name>
</gene>
<accession>A0ABP7GYK1</accession>
<organism evidence="1 2">
    <name type="scientific">Corallibacter vietnamensis</name>
    <dbReference type="NCBI Taxonomy" id="904130"/>
    <lineage>
        <taxon>Bacteria</taxon>
        <taxon>Pseudomonadati</taxon>
        <taxon>Bacteroidota</taxon>
        <taxon>Flavobacteriia</taxon>
        <taxon>Flavobacteriales</taxon>
        <taxon>Flavobacteriaceae</taxon>
        <taxon>Corallibacter</taxon>
    </lineage>
</organism>
<evidence type="ECO:0000313" key="2">
    <source>
        <dbReference type="Proteomes" id="UP001501456"/>
    </source>
</evidence>
<protein>
    <submittedName>
        <fullName evidence="1">Uncharacterized protein</fullName>
    </submittedName>
</protein>
<reference evidence="2" key="1">
    <citation type="journal article" date="2019" name="Int. J. Syst. Evol. Microbiol.">
        <title>The Global Catalogue of Microorganisms (GCM) 10K type strain sequencing project: providing services to taxonomists for standard genome sequencing and annotation.</title>
        <authorList>
            <consortium name="The Broad Institute Genomics Platform"/>
            <consortium name="The Broad Institute Genome Sequencing Center for Infectious Disease"/>
            <person name="Wu L."/>
            <person name="Ma J."/>
        </authorList>
    </citation>
    <scope>NUCLEOTIDE SEQUENCE [LARGE SCALE GENOMIC DNA]</scope>
    <source>
        <strain evidence="2">JCM 17525</strain>
    </source>
</reference>
<dbReference type="RefSeq" id="WP_344726307.1">
    <property type="nucleotide sequence ID" value="NZ_BAABBI010000001.1"/>
</dbReference>
<dbReference type="Proteomes" id="UP001501456">
    <property type="component" value="Unassembled WGS sequence"/>
</dbReference>
<evidence type="ECO:0000313" key="1">
    <source>
        <dbReference type="EMBL" id="GAA3774200.1"/>
    </source>
</evidence>
<comment type="caution">
    <text evidence="1">The sequence shown here is derived from an EMBL/GenBank/DDBJ whole genome shotgun (WGS) entry which is preliminary data.</text>
</comment>
<proteinExistence type="predicted"/>
<dbReference type="EMBL" id="BAABBI010000001">
    <property type="protein sequence ID" value="GAA3774200.1"/>
    <property type="molecule type" value="Genomic_DNA"/>
</dbReference>
<keyword evidence="2" id="KW-1185">Reference proteome</keyword>